<dbReference type="EMBL" id="RBIE01000001">
    <property type="protein sequence ID" value="RKQ63517.1"/>
    <property type="molecule type" value="Genomic_DNA"/>
</dbReference>
<evidence type="ECO:0000256" key="1">
    <source>
        <dbReference type="ARBA" id="ARBA00004533"/>
    </source>
</evidence>
<evidence type="ECO:0000256" key="3">
    <source>
        <dbReference type="ARBA" id="ARBA00022519"/>
    </source>
</evidence>
<dbReference type="RefSeq" id="WP_121169762.1">
    <property type="nucleotide sequence ID" value="NZ_RBIE01000001.1"/>
</dbReference>
<dbReference type="PANTHER" id="PTHR30606:SF10">
    <property type="entry name" value="PHOSPHATIDYLINOSITOL MANNOSIDE ACYLTRANSFERASE"/>
    <property type="match status" value="1"/>
</dbReference>
<keyword evidence="6" id="KW-0012">Acyltransferase</keyword>
<sequence>MKETLHLLEYLALSFSLKGLRSLKRERAISIARGLGELLYNYPRVKRVCRENLEFTGFPLKVGKESFKNFLVCAVDFLKSPDYSLSYLKSLFYPVDISSLPAEGGIFLTAHIGNWELMGALCSKLSGGRLSVVAKPMKNRRVDSLINSIRSSWGIKVIPTGRGVEVLRDLKRRRFVGILLDQRPKVSEGVLTQFLGRKTYTNKGVALISLKSGKPVIPAFCFIENGRYKVEIGEPIYPDGSVEELTQKYTSAIEEAVRKHPEQWFWFHRRWKNSPEFKEWRSERFSKER</sequence>
<dbReference type="GO" id="GO:0009247">
    <property type="term" value="P:glycolipid biosynthetic process"/>
    <property type="evidence" value="ECO:0007669"/>
    <property type="project" value="UniProtKB-ARBA"/>
</dbReference>
<dbReference type="SUPFAM" id="SSF69593">
    <property type="entry name" value="Glycerol-3-phosphate (1)-acyltransferase"/>
    <property type="match status" value="1"/>
</dbReference>
<keyword evidence="5" id="KW-0472">Membrane</keyword>
<keyword evidence="8" id="KW-1185">Reference proteome</keyword>
<comment type="subcellular location">
    <subcellularLocation>
        <location evidence="1">Cell inner membrane</location>
    </subcellularLocation>
</comment>
<evidence type="ECO:0000256" key="2">
    <source>
        <dbReference type="ARBA" id="ARBA00022475"/>
    </source>
</evidence>
<dbReference type="GO" id="GO:0005886">
    <property type="term" value="C:plasma membrane"/>
    <property type="evidence" value="ECO:0007669"/>
    <property type="project" value="UniProtKB-SubCell"/>
</dbReference>
<dbReference type="InterPro" id="IPR004960">
    <property type="entry name" value="LipA_acyltrans"/>
</dbReference>
<dbReference type="GO" id="GO:0016746">
    <property type="term" value="F:acyltransferase activity"/>
    <property type="evidence" value="ECO:0007669"/>
    <property type="project" value="UniProtKB-KW"/>
</dbReference>
<evidence type="ECO:0000256" key="6">
    <source>
        <dbReference type="ARBA" id="ARBA00023315"/>
    </source>
</evidence>
<evidence type="ECO:0000313" key="7">
    <source>
        <dbReference type="EMBL" id="RKQ63517.1"/>
    </source>
</evidence>
<dbReference type="CDD" id="cd07984">
    <property type="entry name" value="LPLAT_LABLAT-like"/>
    <property type="match status" value="1"/>
</dbReference>
<comment type="caution">
    <text evidence="7">The sequence shown here is derived from an EMBL/GenBank/DDBJ whole genome shotgun (WGS) entry which is preliminary data.</text>
</comment>
<dbReference type="Proteomes" id="UP000280881">
    <property type="component" value="Unassembled WGS sequence"/>
</dbReference>
<name>A0A420W878_9BACT</name>
<reference evidence="7 8" key="1">
    <citation type="submission" date="2018-10" db="EMBL/GenBank/DDBJ databases">
        <title>Genomic Encyclopedia of Type Strains, Phase IV (KMG-IV): sequencing the most valuable type-strain genomes for metagenomic binning, comparative biology and taxonomic classification.</title>
        <authorList>
            <person name="Goeker M."/>
        </authorList>
    </citation>
    <scope>NUCLEOTIDE SEQUENCE [LARGE SCALE GENOMIC DNA]</scope>
    <source>
        <strain evidence="7 8">DSM 15521</strain>
    </source>
</reference>
<proteinExistence type="predicted"/>
<keyword evidence="2" id="KW-1003">Cell membrane</keyword>
<organism evidence="7 8">
    <name type="scientific">Thermovibrio guaymasensis</name>
    <dbReference type="NCBI Taxonomy" id="240167"/>
    <lineage>
        <taxon>Bacteria</taxon>
        <taxon>Pseudomonadati</taxon>
        <taxon>Aquificota</taxon>
        <taxon>Aquificia</taxon>
        <taxon>Desulfurobacteriales</taxon>
        <taxon>Desulfurobacteriaceae</taxon>
        <taxon>Thermovibrio</taxon>
    </lineage>
</organism>
<dbReference type="AlphaFoldDB" id="A0A420W878"/>
<accession>A0A420W878</accession>
<gene>
    <name evidence="7" type="ORF">C7457_0391</name>
</gene>
<evidence type="ECO:0000313" key="8">
    <source>
        <dbReference type="Proteomes" id="UP000280881"/>
    </source>
</evidence>
<evidence type="ECO:0000256" key="5">
    <source>
        <dbReference type="ARBA" id="ARBA00023136"/>
    </source>
</evidence>
<keyword evidence="4 7" id="KW-0808">Transferase</keyword>
<dbReference type="PANTHER" id="PTHR30606">
    <property type="entry name" value="LIPID A BIOSYNTHESIS LAUROYL ACYLTRANSFERASE"/>
    <property type="match status" value="1"/>
</dbReference>
<protein>
    <submittedName>
        <fullName evidence="7">KDO2-lipid IV(A) lauroyltransferase</fullName>
    </submittedName>
</protein>
<dbReference type="Pfam" id="PF03279">
    <property type="entry name" value="Lip_A_acyltrans"/>
    <property type="match status" value="1"/>
</dbReference>
<evidence type="ECO:0000256" key="4">
    <source>
        <dbReference type="ARBA" id="ARBA00022679"/>
    </source>
</evidence>
<dbReference type="OrthoDB" id="9801955at2"/>
<keyword evidence="3" id="KW-0997">Cell inner membrane</keyword>